<sequence>MKNKRPIVMISSYIPRLCGIATFCEEAREFIKKANPDRDVFVISHTDGKGEGVFPIIDISKHDWWKAVYKKVLELDPYAIHLEHEYGLYEYHDDRGKGDINKGFLDLLDAINQYPTIVEPHTIHGRLRDDEANFIYEMCERADLVLFKCNYQKWRLNWTFTGYGWKTPRNIMIVPHGARPDKLWMTQKIPELRKQIGIDKYPYISNHLVGLVGWIQSNKRWDILTDMWEEIVKEIDERTGVEWDLLAAGTMRDVNHKQDYEKYKNGIEVLENKGLAHFYEFIPFGDPYYEIMAVCDFIVIPSLDETQSGTLARVIALNKPFITTAPMEGLTAQTLSSKGGLLFNSKQMLKDNVVELACNEQLRNDFSKNLNQYLNDVVSWEVIARQYNQAYELADQAKSTGNKIELPLEF</sequence>
<reference evidence="1" key="1">
    <citation type="submission" date="2018-09" db="EMBL/GenBank/DDBJ databases">
        <title>A genomic encyclopedia of anaerobic methanotrophic archaea.</title>
        <authorList>
            <person name="Skennerton C.T."/>
            <person name="Chadwick G.L."/>
            <person name="Laso-Perez R."/>
            <person name="Leu A.O."/>
            <person name="Speth D.R."/>
            <person name="Yu H."/>
            <person name="Morgan-Lang C."/>
            <person name="Hatzenpichler R."/>
            <person name="Goudeau D."/>
            <person name="Malmstrom R."/>
            <person name="Woyke T."/>
            <person name="Hallam S."/>
            <person name="Tyson G.W."/>
            <person name="Wegener G."/>
            <person name="Boetius A."/>
            <person name="Orphan V.J."/>
        </authorList>
    </citation>
    <scope>NUCLEOTIDE SEQUENCE</scope>
    <source>
        <strain evidence="1">CONS3730D10UFb2</strain>
    </source>
</reference>
<evidence type="ECO:0000313" key="1">
    <source>
        <dbReference type="EMBL" id="TKY92252.1"/>
    </source>
</evidence>
<accession>A0AC61SCC9</accession>
<dbReference type="Proteomes" id="UP000315423">
    <property type="component" value="Unassembled WGS sequence"/>
</dbReference>
<protein>
    <submittedName>
        <fullName evidence="1">Glycosyltransferase</fullName>
    </submittedName>
</protein>
<gene>
    <name evidence="1" type="ORF">C5S46_01620</name>
</gene>
<dbReference type="EMBL" id="QYBA01000050">
    <property type="protein sequence ID" value="TKY92252.1"/>
    <property type="molecule type" value="Genomic_DNA"/>
</dbReference>
<evidence type="ECO:0000313" key="2">
    <source>
        <dbReference type="Proteomes" id="UP000315423"/>
    </source>
</evidence>
<proteinExistence type="predicted"/>
<comment type="caution">
    <text evidence="1">The sequence shown here is derived from an EMBL/GenBank/DDBJ whole genome shotgun (WGS) entry which is preliminary data.</text>
</comment>
<organism evidence="1 2">
    <name type="scientific">Candidatus Methanomarinus sp</name>
    <dbReference type="NCBI Taxonomy" id="3386244"/>
    <lineage>
        <taxon>Archaea</taxon>
        <taxon>Methanobacteriati</taxon>
        <taxon>Methanobacteriota</taxon>
        <taxon>Stenosarchaea group</taxon>
        <taxon>Methanomicrobia</taxon>
        <taxon>Methanosarcinales</taxon>
        <taxon>ANME-2 cluster</taxon>
        <taxon>Candidatus Methanocomedenaceae</taxon>
        <taxon>Candidatus Methanomarinus</taxon>
    </lineage>
</organism>
<name>A0AC61SCC9_9EURY</name>